<reference evidence="3" key="1">
    <citation type="submission" date="2018-05" db="EMBL/GenBank/DDBJ databases">
        <title>Genome Sequencing of selected type strains of the family Eggerthellaceae.</title>
        <authorList>
            <person name="Danylec N."/>
            <person name="Stoll D.A."/>
            <person name="Doetsch A."/>
            <person name="Huch M."/>
        </authorList>
    </citation>
    <scope>NUCLEOTIDE SEQUENCE [LARGE SCALE GENOMIC DNA]</scope>
    <source>
        <strain evidence="3">DSM 22006</strain>
    </source>
</reference>
<dbReference type="EMBL" id="QIBZ01000022">
    <property type="protein sequence ID" value="RNM32949.1"/>
    <property type="molecule type" value="Genomic_DNA"/>
</dbReference>
<dbReference type="RefSeq" id="WP_123220179.1">
    <property type="nucleotide sequence ID" value="NZ_JACHYQ010000003.1"/>
</dbReference>
<comment type="caution">
    <text evidence="2">The sequence shown here is derived from an EMBL/GenBank/DDBJ whole genome shotgun (WGS) entry which is preliminary data.</text>
</comment>
<dbReference type="InterPro" id="IPR012337">
    <property type="entry name" value="RNaseH-like_sf"/>
</dbReference>
<evidence type="ECO:0000313" key="3">
    <source>
        <dbReference type="Proteomes" id="UP000271472"/>
    </source>
</evidence>
<dbReference type="PANTHER" id="PTHR46889:SF4">
    <property type="entry name" value="TRANSPOSASE INSO FOR INSERTION SEQUENCE ELEMENT IS911B-RELATED"/>
    <property type="match status" value="1"/>
</dbReference>
<proteinExistence type="predicted"/>
<evidence type="ECO:0000259" key="1">
    <source>
        <dbReference type="Pfam" id="PF13683"/>
    </source>
</evidence>
<accession>A0A3N0I7I2</accession>
<gene>
    <name evidence="2" type="ORF">DMP05_09240</name>
</gene>
<dbReference type="InterPro" id="IPR001584">
    <property type="entry name" value="Integrase_cat-core"/>
</dbReference>
<dbReference type="InterPro" id="IPR050900">
    <property type="entry name" value="Transposase_IS3/IS150/IS904"/>
</dbReference>
<organism evidence="2 3">
    <name type="scientific">Slackia isoflavoniconvertens</name>
    <dbReference type="NCBI Taxonomy" id="572010"/>
    <lineage>
        <taxon>Bacteria</taxon>
        <taxon>Bacillati</taxon>
        <taxon>Actinomycetota</taxon>
        <taxon>Coriobacteriia</taxon>
        <taxon>Eggerthellales</taxon>
        <taxon>Eggerthellaceae</taxon>
        <taxon>Slackia</taxon>
    </lineage>
</organism>
<dbReference type="Proteomes" id="UP000271472">
    <property type="component" value="Unassembled WGS sequence"/>
</dbReference>
<sequence length="150" mass="16546">MGSRLEFIGNKFDGLGPGNLFPLAGASLARLTHGMQHAMRGMCGLSHSPRRFAFDDSRGRPPIPPPTVQLSVANPGIVQSASRPGTPLDNAVAEPFFKTLKRESVKERSYTARDEAKQGIFKHIEPYCSRVRMHSTLGCMSPVEYERQYA</sequence>
<dbReference type="Pfam" id="PF13683">
    <property type="entry name" value="rve_3"/>
    <property type="match status" value="1"/>
</dbReference>
<dbReference type="InterPro" id="IPR036397">
    <property type="entry name" value="RNaseH_sf"/>
</dbReference>
<dbReference type="GO" id="GO:0015074">
    <property type="term" value="P:DNA integration"/>
    <property type="evidence" value="ECO:0007669"/>
    <property type="project" value="InterPro"/>
</dbReference>
<dbReference type="GeneID" id="98663478"/>
<evidence type="ECO:0000313" key="2">
    <source>
        <dbReference type="EMBL" id="RNM32949.1"/>
    </source>
</evidence>
<feature type="domain" description="Integrase catalytic" evidence="1">
    <location>
        <begin position="76"/>
        <end position="142"/>
    </location>
</feature>
<dbReference type="GO" id="GO:0003676">
    <property type="term" value="F:nucleic acid binding"/>
    <property type="evidence" value="ECO:0007669"/>
    <property type="project" value="InterPro"/>
</dbReference>
<dbReference type="Gene3D" id="3.30.420.10">
    <property type="entry name" value="Ribonuclease H-like superfamily/Ribonuclease H"/>
    <property type="match status" value="1"/>
</dbReference>
<dbReference type="SUPFAM" id="SSF53098">
    <property type="entry name" value="Ribonuclease H-like"/>
    <property type="match status" value="1"/>
</dbReference>
<name>A0A3N0I7I2_9ACTN</name>
<dbReference type="PANTHER" id="PTHR46889">
    <property type="entry name" value="TRANSPOSASE INSF FOR INSERTION SEQUENCE IS3B-RELATED"/>
    <property type="match status" value="1"/>
</dbReference>
<keyword evidence="3" id="KW-1185">Reference proteome</keyword>
<protein>
    <recommendedName>
        <fullName evidence="1">Integrase catalytic domain-containing protein</fullName>
    </recommendedName>
</protein>
<dbReference type="AlphaFoldDB" id="A0A3N0I7I2"/>